<protein>
    <submittedName>
        <fullName evidence="9">Adhesin transport system outer membrane protein</fullName>
    </submittedName>
</protein>
<evidence type="ECO:0000256" key="2">
    <source>
        <dbReference type="ARBA" id="ARBA00007613"/>
    </source>
</evidence>
<evidence type="ECO:0000256" key="3">
    <source>
        <dbReference type="ARBA" id="ARBA00022448"/>
    </source>
</evidence>
<dbReference type="Proteomes" id="UP000544872">
    <property type="component" value="Unassembled WGS sequence"/>
</dbReference>
<dbReference type="PANTHER" id="PTHR30026:SF22">
    <property type="entry name" value="OUTER MEMBRANE EFFLUX PROTEIN"/>
    <property type="match status" value="1"/>
</dbReference>
<comment type="caution">
    <text evidence="9">The sequence shown here is derived from an EMBL/GenBank/DDBJ whole genome shotgun (WGS) entry which is preliminary data.</text>
</comment>
<evidence type="ECO:0000256" key="8">
    <source>
        <dbReference type="SAM" id="SignalP"/>
    </source>
</evidence>
<evidence type="ECO:0000256" key="5">
    <source>
        <dbReference type="ARBA" id="ARBA00022692"/>
    </source>
</evidence>
<dbReference type="InterPro" id="IPR010130">
    <property type="entry name" value="T1SS_OMP_TolC"/>
</dbReference>
<dbReference type="NCBIfam" id="TIGR01844">
    <property type="entry name" value="type_I_sec_TolC"/>
    <property type="match status" value="1"/>
</dbReference>
<sequence length="453" mass="49091">MTSRRGQHLTGGIAVAGLMMLASTQAGAAPLSEELQGLLGQHPKIEASKNTVSSSDEAVNKSFAGFLPTINLTSDAGYEHVNSPARRTSPGDPYDRGRQVVSVVASQLLYDGGQTSSHYNAAKLQKTGSEYELNATQQGVLFEGISAYLNVLRQQELLRLSRTNEDNIKRQLNLEDERVRRGSGIAVDVLQAKTRLQLAKERRIAVEGALKSAIATYEQVYGHAPETGKMTVPHAPINDLPKTVAELVDIAVKEHPSIRSAAIQSQVVAEQRDAVDAEYMPRITLEAASNYENNKNTVIGERRDYTVLVKANWNLYNGGATSASAAKAAYDYAGSQNNAVYTRRKVEEQARVAWETLRTSRERVSLLQNAVNIASEVLDARRKLREAGKETALNVLDAENEVYTAAINLAAATYDARTAAFQTLLAMGRLTPAFAAVPLKTGEQADLALPVGN</sequence>
<dbReference type="PANTHER" id="PTHR30026">
    <property type="entry name" value="OUTER MEMBRANE PROTEIN TOLC"/>
    <property type="match status" value="1"/>
</dbReference>
<evidence type="ECO:0000313" key="10">
    <source>
        <dbReference type="Proteomes" id="UP000544872"/>
    </source>
</evidence>
<dbReference type="GO" id="GO:0009279">
    <property type="term" value="C:cell outer membrane"/>
    <property type="evidence" value="ECO:0007669"/>
    <property type="project" value="UniProtKB-SubCell"/>
</dbReference>
<keyword evidence="8" id="KW-0732">Signal</keyword>
<dbReference type="Pfam" id="PF02321">
    <property type="entry name" value="OEP"/>
    <property type="match status" value="2"/>
</dbReference>
<evidence type="ECO:0000256" key="6">
    <source>
        <dbReference type="ARBA" id="ARBA00023136"/>
    </source>
</evidence>
<keyword evidence="4" id="KW-1134">Transmembrane beta strand</keyword>
<organism evidence="9 10">
    <name type="scientific">Novispirillum itersonii</name>
    <name type="common">Aquaspirillum itersonii</name>
    <dbReference type="NCBI Taxonomy" id="189"/>
    <lineage>
        <taxon>Bacteria</taxon>
        <taxon>Pseudomonadati</taxon>
        <taxon>Pseudomonadota</taxon>
        <taxon>Alphaproteobacteria</taxon>
        <taxon>Rhodospirillales</taxon>
        <taxon>Novispirillaceae</taxon>
        <taxon>Novispirillum</taxon>
    </lineage>
</organism>
<evidence type="ECO:0000256" key="7">
    <source>
        <dbReference type="ARBA" id="ARBA00023237"/>
    </source>
</evidence>
<dbReference type="GO" id="GO:0015288">
    <property type="term" value="F:porin activity"/>
    <property type="evidence" value="ECO:0007669"/>
    <property type="project" value="TreeGrafter"/>
</dbReference>
<dbReference type="InterPro" id="IPR003423">
    <property type="entry name" value="OMP_efflux"/>
</dbReference>
<accession>A0A7W9ZFJ5</accession>
<dbReference type="GO" id="GO:0015562">
    <property type="term" value="F:efflux transmembrane transporter activity"/>
    <property type="evidence" value="ECO:0007669"/>
    <property type="project" value="InterPro"/>
</dbReference>
<keyword evidence="10" id="KW-1185">Reference proteome</keyword>
<comment type="similarity">
    <text evidence="2">Belongs to the outer membrane factor (OMF) (TC 1.B.17) family.</text>
</comment>
<reference evidence="9 10" key="1">
    <citation type="submission" date="2020-08" db="EMBL/GenBank/DDBJ databases">
        <title>Genomic Encyclopedia of Type Strains, Phase IV (KMG-IV): sequencing the most valuable type-strain genomes for metagenomic binning, comparative biology and taxonomic classification.</title>
        <authorList>
            <person name="Goeker M."/>
        </authorList>
    </citation>
    <scope>NUCLEOTIDE SEQUENCE [LARGE SCALE GENOMIC DNA]</scope>
    <source>
        <strain evidence="9 10">DSM 11590</strain>
    </source>
</reference>
<feature type="chain" id="PRO_5030653040" evidence="8">
    <location>
        <begin position="29"/>
        <end position="453"/>
    </location>
</feature>
<evidence type="ECO:0000256" key="4">
    <source>
        <dbReference type="ARBA" id="ARBA00022452"/>
    </source>
</evidence>
<keyword evidence="7" id="KW-0998">Cell outer membrane</keyword>
<feature type="signal peptide" evidence="8">
    <location>
        <begin position="1"/>
        <end position="28"/>
    </location>
</feature>
<keyword evidence="5" id="KW-0812">Transmembrane</keyword>
<gene>
    <name evidence="9" type="ORF">FHS48_001978</name>
</gene>
<dbReference type="EMBL" id="JACIIX010000006">
    <property type="protein sequence ID" value="MBB6210562.1"/>
    <property type="molecule type" value="Genomic_DNA"/>
</dbReference>
<name>A0A7W9ZFJ5_NOVIT</name>
<dbReference type="SUPFAM" id="SSF56954">
    <property type="entry name" value="Outer membrane efflux proteins (OEP)"/>
    <property type="match status" value="1"/>
</dbReference>
<dbReference type="GO" id="GO:1990281">
    <property type="term" value="C:efflux pump complex"/>
    <property type="evidence" value="ECO:0007669"/>
    <property type="project" value="TreeGrafter"/>
</dbReference>
<evidence type="ECO:0000256" key="1">
    <source>
        <dbReference type="ARBA" id="ARBA00004442"/>
    </source>
</evidence>
<dbReference type="Gene3D" id="1.20.1600.10">
    <property type="entry name" value="Outer membrane efflux proteins (OEP)"/>
    <property type="match status" value="1"/>
</dbReference>
<keyword evidence="3" id="KW-0813">Transport</keyword>
<keyword evidence="6" id="KW-0472">Membrane</keyword>
<dbReference type="RefSeq" id="WP_184263390.1">
    <property type="nucleotide sequence ID" value="NZ_JACIIX010000006.1"/>
</dbReference>
<comment type="subcellular location">
    <subcellularLocation>
        <location evidence="1">Cell outer membrane</location>
    </subcellularLocation>
</comment>
<dbReference type="AlphaFoldDB" id="A0A7W9ZFJ5"/>
<dbReference type="InterPro" id="IPR051906">
    <property type="entry name" value="TolC-like"/>
</dbReference>
<proteinExistence type="inferred from homology"/>
<evidence type="ECO:0000313" key="9">
    <source>
        <dbReference type="EMBL" id="MBB6210562.1"/>
    </source>
</evidence>